<proteinExistence type="predicted"/>
<accession>A0A5M3PPR7</accession>
<comment type="caution">
    <text evidence="1">The sequence shown here is derived from an EMBL/GenBank/DDBJ whole genome shotgun (WGS) entry which is preliminary data.</text>
</comment>
<keyword evidence="2" id="KW-1185">Reference proteome</keyword>
<protein>
    <submittedName>
        <fullName evidence="1">Uncharacterized protein</fullName>
    </submittedName>
</protein>
<name>A0A5M3PPR7_9GAMM</name>
<evidence type="ECO:0000313" key="2">
    <source>
        <dbReference type="Proteomes" id="UP000340077"/>
    </source>
</evidence>
<reference evidence="1 2" key="1">
    <citation type="journal article" date="2019" name="J. Gen. Appl. Microbiol.">
        <title>Aerobic degradation of cis-dichloroethene by the marine bacterium Marinobacter salsuginis strain 5N-3.</title>
        <authorList>
            <person name="Inoue Y."/>
            <person name="Fukunaga Y."/>
            <person name="Katsumata H."/>
            <person name="Ohji S."/>
            <person name="Hosoyama A."/>
            <person name="Mori K."/>
            <person name="Ando K."/>
        </authorList>
    </citation>
    <scope>NUCLEOTIDE SEQUENCE [LARGE SCALE GENOMIC DNA]</scope>
    <source>
        <strain evidence="1 2">5N-3</strain>
    </source>
</reference>
<gene>
    <name evidence="1" type="ORF">MS5N3_22720</name>
</gene>
<dbReference type="Proteomes" id="UP000340077">
    <property type="component" value="Unassembled WGS sequence"/>
</dbReference>
<dbReference type="EMBL" id="BGZH01000002">
    <property type="protein sequence ID" value="GBO84821.1"/>
    <property type="molecule type" value="Genomic_DNA"/>
</dbReference>
<sequence>MADAPVNAAKILGKSRVSVTAGSSGCFTDGDLATLAILSVEIRSTLPMILGGGCPVNKSG</sequence>
<organism evidence="1 2">
    <name type="scientific">Marinobacter salsuginis</name>
    <dbReference type="NCBI Taxonomy" id="418719"/>
    <lineage>
        <taxon>Bacteria</taxon>
        <taxon>Pseudomonadati</taxon>
        <taxon>Pseudomonadota</taxon>
        <taxon>Gammaproteobacteria</taxon>
        <taxon>Pseudomonadales</taxon>
        <taxon>Marinobacteraceae</taxon>
        <taxon>Marinobacter</taxon>
    </lineage>
</organism>
<dbReference type="AlphaFoldDB" id="A0A5M3PPR7"/>
<evidence type="ECO:0000313" key="1">
    <source>
        <dbReference type="EMBL" id="GBO84821.1"/>
    </source>
</evidence>